<feature type="transmembrane region" description="Helical" evidence="1">
    <location>
        <begin position="211"/>
        <end position="232"/>
    </location>
</feature>
<dbReference type="AlphaFoldDB" id="A0A8J5NT35"/>
<keyword evidence="1" id="KW-0472">Membrane</keyword>
<accession>A0A8J5NT35</accession>
<evidence type="ECO:0000313" key="3">
    <source>
        <dbReference type="Proteomes" id="UP000694050"/>
    </source>
</evidence>
<name>A0A8J5NT35_FUSOX</name>
<keyword evidence="1" id="KW-0812">Transmembrane</keyword>
<keyword evidence="1" id="KW-1133">Transmembrane helix</keyword>
<comment type="caution">
    <text evidence="2">The sequence shown here is derived from an EMBL/GenBank/DDBJ whole genome shotgun (WGS) entry which is preliminary data.</text>
</comment>
<dbReference type="EMBL" id="JAELUQ010000007">
    <property type="protein sequence ID" value="KAG7410858.1"/>
    <property type="molecule type" value="Genomic_DNA"/>
</dbReference>
<organism evidence="2 3">
    <name type="scientific">Fusarium oxysporum f. sp. rapae</name>
    <dbReference type="NCBI Taxonomy" id="485398"/>
    <lineage>
        <taxon>Eukaryota</taxon>
        <taxon>Fungi</taxon>
        <taxon>Dikarya</taxon>
        <taxon>Ascomycota</taxon>
        <taxon>Pezizomycotina</taxon>
        <taxon>Sordariomycetes</taxon>
        <taxon>Hypocreomycetidae</taxon>
        <taxon>Hypocreales</taxon>
        <taxon>Nectriaceae</taxon>
        <taxon>Fusarium</taxon>
        <taxon>Fusarium oxysporum species complex</taxon>
    </lineage>
</organism>
<protein>
    <submittedName>
        <fullName evidence="2">Uncharacterized protein</fullName>
    </submittedName>
</protein>
<reference evidence="2" key="1">
    <citation type="submission" date="2021-04" db="EMBL/GenBank/DDBJ databases">
        <title>First draft genome resource for Brassicaceae pathogens Fusarium oxysporum f. sp. raphani and Fusarium oxysporum f. sp. rapae.</title>
        <authorList>
            <person name="Asai S."/>
        </authorList>
    </citation>
    <scope>NUCLEOTIDE SEQUENCE</scope>
    <source>
        <strain evidence="2">Tf1208</strain>
    </source>
</reference>
<proteinExistence type="predicted"/>
<dbReference type="Proteomes" id="UP000694050">
    <property type="component" value="Unassembled WGS sequence"/>
</dbReference>
<gene>
    <name evidence="2" type="ORF">Forpe1208_v009836</name>
</gene>
<sequence length="247" mass="27302">MSLSLVLPFSSSTSFVEVSQASDVPSPNGLERTDDPNIHVLKTCTPCRLRIVSCIYIHSTFLHLHPTAQSRPNLGFTQLFIHPILHPTIRQLDPQLIMPSNYEKLSRPSGETNLTIPEKAATNATVTETPRISTTSTPQTDKLNPFDTDIEAMVTTRTSDSCMHKTSSTPLARKTDCQVWPGKDHWKQQAKAAKAKNRCTCMAKLSQRNRWIVKGLIIFLVVGIAVGVGFGVSKPLNAPIWGDKDDK</sequence>
<evidence type="ECO:0000256" key="1">
    <source>
        <dbReference type="SAM" id="Phobius"/>
    </source>
</evidence>
<evidence type="ECO:0000313" key="2">
    <source>
        <dbReference type="EMBL" id="KAG7410858.1"/>
    </source>
</evidence>